<dbReference type="InterPro" id="IPR036388">
    <property type="entry name" value="WH-like_DNA-bd_sf"/>
</dbReference>
<dbReference type="AlphaFoldDB" id="A0AAV7M6P9"/>
<evidence type="ECO:0000256" key="6">
    <source>
        <dbReference type="ARBA" id="ARBA00023163"/>
    </source>
</evidence>
<dbReference type="GO" id="GO:0030030">
    <property type="term" value="P:cell projection organization"/>
    <property type="evidence" value="ECO:0007669"/>
    <property type="project" value="UniProtKB-KW"/>
</dbReference>
<dbReference type="GO" id="GO:0005634">
    <property type="term" value="C:nucleus"/>
    <property type="evidence" value="ECO:0007669"/>
    <property type="project" value="UniProtKB-SubCell"/>
</dbReference>
<keyword evidence="13" id="KW-1185">Reference proteome</keyword>
<dbReference type="Pfam" id="PF00250">
    <property type="entry name" value="Forkhead"/>
    <property type="match status" value="1"/>
</dbReference>
<dbReference type="Gene3D" id="1.10.10.10">
    <property type="entry name" value="Winged helix-like DNA-binding domain superfamily/Winged helix DNA-binding domain"/>
    <property type="match status" value="1"/>
</dbReference>
<dbReference type="InterPro" id="IPR001766">
    <property type="entry name" value="Fork_head_dom"/>
</dbReference>
<dbReference type="Proteomes" id="UP001066276">
    <property type="component" value="Chromosome 10"/>
</dbReference>
<reference evidence="12" key="1">
    <citation type="journal article" date="2022" name="bioRxiv">
        <title>Sequencing and chromosome-scale assembly of the giantPleurodeles waltlgenome.</title>
        <authorList>
            <person name="Brown T."/>
            <person name="Elewa A."/>
            <person name="Iarovenko S."/>
            <person name="Subramanian E."/>
            <person name="Araus A.J."/>
            <person name="Petzold A."/>
            <person name="Susuki M."/>
            <person name="Suzuki K.-i.T."/>
            <person name="Hayashi T."/>
            <person name="Toyoda A."/>
            <person name="Oliveira C."/>
            <person name="Osipova E."/>
            <person name="Leigh N.D."/>
            <person name="Simon A."/>
            <person name="Yun M.H."/>
        </authorList>
    </citation>
    <scope>NUCLEOTIDE SEQUENCE</scope>
    <source>
        <strain evidence="12">20211129_DDA</strain>
        <tissue evidence="12">Liver</tissue>
    </source>
</reference>
<feature type="DNA-binding region" description="Fork-head" evidence="9">
    <location>
        <begin position="184"/>
        <end position="278"/>
    </location>
</feature>
<proteinExistence type="inferred from homology"/>
<evidence type="ECO:0000313" key="13">
    <source>
        <dbReference type="Proteomes" id="UP001066276"/>
    </source>
</evidence>
<accession>A0AAV7M6P9</accession>
<evidence type="ECO:0000256" key="2">
    <source>
        <dbReference type="ARBA" id="ARBA00022794"/>
    </source>
</evidence>
<dbReference type="GO" id="GO:0000978">
    <property type="term" value="F:RNA polymerase II cis-regulatory region sequence-specific DNA binding"/>
    <property type="evidence" value="ECO:0007669"/>
    <property type="project" value="TreeGrafter"/>
</dbReference>
<keyword evidence="7 9" id="KW-0539">Nucleus</keyword>
<dbReference type="PROSITE" id="PS00658">
    <property type="entry name" value="FORK_HEAD_2"/>
    <property type="match status" value="1"/>
</dbReference>
<dbReference type="InterPro" id="IPR047512">
    <property type="entry name" value="FH_FOXJ1"/>
</dbReference>
<keyword evidence="4 9" id="KW-0238">DNA-binding</keyword>
<sequence length="503" mass="57349">MAFPRPSLCTEPPPKPRRSLLHSFLSRFLRLRDPRNTPRDVIDGSLYRMPVLTSPDIAAKFKERWLMLHPDDQENINGAVTLDDSLTSLQWLQDFSILSASLDKPPTTSFQLHQLHQAHQKLLLHGSDAPSSPPAGDTAATGMPPNLDKPTSAATPSSGCQLGLPSTPLGSSEEIDYKVNPHVKPPYSYATLICMAMQASKKTKITLSAIYNWITENFCYYRHAEPSWQNSIRHNLSLNKCFMKVPRQKDEPGKGGFWQIDPQYADMFVNGVFKRRRMPTTQFNALRQQKLEPIPETYTATAHLYHLMNEQASADHMENDQYHQQHQYQHYHHHEQQDQSYSPSDANRTATKRKQSLPRRSAKIVRTSNVAQVGLEEREADSLKGDFDWGSVFEDVFNGMGNSFEDIDINVALNSVSSDIDLTVQGRQINPSNKWCSAYVDHTYLESAPQGPHLEEFATFSDPSRHPWEEVKEEVVWNFDPNYNFCEGYLSELAPWERVDAFI</sequence>
<dbReference type="PRINTS" id="PR00053">
    <property type="entry name" value="FORKHEAD"/>
</dbReference>
<dbReference type="PANTHER" id="PTHR46805:SF3">
    <property type="entry name" value="FORKHEAD BOX PROTEIN J1-B"/>
    <property type="match status" value="1"/>
</dbReference>
<evidence type="ECO:0000313" key="12">
    <source>
        <dbReference type="EMBL" id="KAJ1097563.1"/>
    </source>
</evidence>
<name>A0AAV7M6P9_PLEWA</name>
<keyword evidence="5" id="KW-0010">Activator</keyword>
<evidence type="ECO:0000256" key="7">
    <source>
        <dbReference type="ARBA" id="ARBA00023242"/>
    </source>
</evidence>
<evidence type="ECO:0000256" key="8">
    <source>
        <dbReference type="ARBA" id="ARBA00034770"/>
    </source>
</evidence>
<dbReference type="FunFam" id="1.10.10.10:FF:000030">
    <property type="entry name" value="Forkhead box protein K2"/>
    <property type="match status" value="1"/>
</dbReference>
<organism evidence="12 13">
    <name type="scientific">Pleurodeles waltl</name>
    <name type="common">Iberian ribbed newt</name>
    <dbReference type="NCBI Taxonomy" id="8319"/>
    <lineage>
        <taxon>Eukaryota</taxon>
        <taxon>Metazoa</taxon>
        <taxon>Chordata</taxon>
        <taxon>Craniata</taxon>
        <taxon>Vertebrata</taxon>
        <taxon>Euteleostomi</taxon>
        <taxon>Amphibia</taxon>
        <taxon>Batrachia</taxon>
        <taxon>Caudata</taxon>
        <taxon>Salamandroidea</taxon>
        <taxon>Salamandridae</taxon>
        <taxon>Pleurodelinae</taxon>
        <taxon>Pleurodeles</taxon>
    </lineage>
</organism>
<dbReference type="InterPro" id="IPR018122">
    <property type="entry name" value="TF_fork_head_CS_1"/>
</dbReference>
<dbReference type="InterPro" id="IPR047513">
    <property type="entry name" value="FOXJ1"/>
</dbReference>
<dbReference type="PANTHER" id="PTHR46805">
    <property type="entry name" value="FORKHEAD BOX PROTEIN J1"/>
    <property type="match status" value="1"/>
</dbReference>
<dbReference type="GO" id="GO:0000981">
    <property type="term" value="F:DNA-binding transcription factor activity, RNA polymerase II-specific"/>
    <property type="evidence" value="ECO:0007669"/>
    <property type="project" value="TreeGrafter"/>
</dbReference>
<evidence type="ECO:0000256" key="1">
    <source>
        <dbReference type="ARBA" id="ARBA00004123"/>
    </source>
</evidence>
<evidence type="ECO:0000256" key="9">
    <source>
        <dbReference type="PROSITE-ProRule" id="PRU00089"/>
    </source>
</evidence>
<dbReference type="SUPFAM" id="SSF46785">
    <property type="entry name" value="Winged helix' DNA-binding domain"/>
    <property type="match status" value="1"/>
</dbReference>
<feature type="region of interest" description="Disordered" evidence="10">
    <location>
        <begin position="320"/>
        <end position="361"/>
    </location>
</feature>
<comment type="similarity">
    <text evidence="8">Belongs to the FOXJ1 family.</text>
</comment>
<protein>
    <recommendedName>
        <fullName evidence="11">Fork-head domain-containing protein</fullName>
    </recommendedName>
</protein>
<feature type="compositionally biased region" description="Polar residues" evidence="10">
    <location>
        <begin position="340"/>
        <end position="349"/>
    </location>
</feature>
<feature type="region of interest" description="Disordered" evidence="10">
    <location>
        <begin position="125"/>
        <end position="165"/>
    </location>
</feature>
<keyword evidence="2" id="KW-0970">Cilium biogenesis/degradation</keyword>
<evidence type="ECO:0000256" key="10">
    <source>
        <dbReference type="SAM" id="MobiDB-lite"/>
    </source>
</evidence>
<dbReference type="PROSITE" id="PS00657">
    <property type="entry name" value="FORK_HEAD_1"/>
    <property type="match status" value="1"/>
</dbReference>
<dbReference type="SMART" id="SM00339">
    <property type="entry name" value="FH"/>
    <property type="match status" value="1"/>
</dbReference>
<evidence type="ECO:0000256" key="3">
    <source>
        <dbReference type="ARBA" id="ARBA00023015"/>
    </source>
</evidence>
<comment type="caution">
    <text evidence="12">The sequence shown here is derived from an EMBL/GenBank/DDBJ whole genome shotgun (WGS) entry which is preliminary data.</text>
</comment>
<dbReference type="EMBL" id="JANPWB010000014">
    <property type="protein sequence ID" value="KAJ1097563.1"/>
    <property type="molecule type" value="Genomic_DNA"/>
</dbReference>
<dbReference type="InterPro" id="IPR036390">
    <property type="entry name" value="WH_DNA-bd_sf"/>
</dbReference>
<dbReference type="PROSITE" id="PS50039">
    <property type="entry name" value="FORK_HEAD_3"/>
    <property type="match status" value="1"/>
</dbReference>
<keyword evidence="3" id="KW-0805">Transcription regulation</keyword>
<feature type="domain" description="Fork-head" evidence="11">
    <location>
        <begin position="184"/>
        <end position="278"/>
    </location>
</feature>
<feature type="compositionally biased region" description="Basic residues" evidence="10">
    <location>
        <begin position="350"/>
        <end position="361"/>
    </location>
</feature>
<dbReference type="InterPro" id="IPR030456">
    <property type="entry name" value="TF_fork_head_CS_2"/>
</dbReference>
<keyword evidence="6" id="KW-0804">Transcription</keyword>
<evidence type="ECO:0000256" key="4">
    <source>
        <dbReference type="ARBA" id="ARBA00023125"/>
    </source>
</evidence>
<dbReference type="CDD" id="cd20023">
    <property type="entry name" value="FH_FOXJ1"/>
    <property type="match status" value="1"/>
</dbReference>
<evidence type="ECO:0000259" key="11">
    <source>
        <dbReference type="PROSITE" id="PS50039"/>
    </source>
</evidence>
<evidence type="ECO:0000256" key="5">
    <source>
        <dbReference type="ARBA" id="ARBA00023159"/>
    </source>
</evidence>
<comment type="subcellular location">
    <subcellularLocation>
        <location evidence="1 9">Nucleus</location>
    </subcellularLocation>
</comment>
<gene>
    <name evidence="12" type="ORF">NDU88_002681</name>
</gene>